<dbReference type="Proteomes" id="UP001445335">
    <property type="component" value="Unassembled WGS sequence"/>
</dbReference>
<reference evidence="7 8" key="1">
    <citation type="journal article" date="2024" name="Nat. Commun.">
        <title>Phylogenomics reveals the evolutionary origins of lichenization in chlorophyte algae.</title>
        <authorList>
            <person name="Puginier C."/>
            <person name="Libourel C."/>
            <person name="Otte J."/>
            <person name="Skaloud P."/>
            <person name="Haon M."/>
            <person name="Grisel S."/>
            <person name="Petersen M."/>
            <person name="Berrin J.G."/>
            <person name="Delaux P.M."/>
            <person name="Dal Grande F."/>
            <person name="Keller J."/>
        </authorList>
    </citation>
    <scope>NUCLEOTIDE SEQUENCE [LARGE SCALE GENOMIC DNA]</scope>
    <source>
        <strain evidence="7 8">SAG 245.80</strain>
    </source>
</reference>
<dbReference type="EMBL" id="JALJOU010000010">
    <property type="protein sequence ID" value="KAK9841824.1"/>
    <property type="molecule type" value="Genomic_DNA"/>
</dbReference>
<comment type="subcellular location">
    <subcellularLocation>
        <location evidence="1">Membrane</location>
        <topology evidence="1">Multi-pass membrane protein</topology>
    </subcellularLocation>
</comment>
<dbReference type="GO" id="GO:0016020">
    <property type="term" value="C:membrane"/>
    <property type="evidence" value="ECO:0007669"/>
    <property type="project" value="UniProtKB-SubCell"/>
</dbReference>
<feature type="region of interest" description="Disordered" evidence="6">
    <location>
        <begin position="468"/>
        <end position="493"/>
    </location>
</feature>
<gene>
    <name evidence="7" type="ORF">WJX81_005480</name>
</gene>
<dbReference type="PANTHER" id="PTHR11266:SF17">
    <property type="entry name" value="PROTEIN MPV17"/>
    <property type="match status" value="1"/>
</dbReference>
<name>A0AAW1S887_9CHLO</name>
<evidence type="ECO:0000256" key="3">
    <source>
        <dbReference type="ARBA" id="ARBA00022692"/>
    </source>
</evidence>
<dbReference type="PANTHER" id="PTHR11266">
    <property type="entry name" value="PEROXISOMAL MEMBRANE PROTEIN 2, PXMP2 MPV17"/>
    <property type="match status" value="1"/>
</dbReference>
<dbReference type="InterPro" id="IPR007248">
    <property type="entry name" value="Mpv17_PMP22"/>
</dbReference>
<proteinExistence type="inferred from homology"/>
<comment type="caution">
    <text evidence="7">The sequence shown here is derived from an EMBL/GenBank/DDBJ whole genome shotgun (WGS) entry which is preliminary data.</text>
</comment>
<evidence type="ECO:0000256" key="2">
    <source>
        <dbReference type="ARBA" id="ARBA00006824"/>
    </source>
</evidence>
<keyword evidence="5" id="KW-0472">Membrane</keyword>
<protein>
    <recommendedName>
        <fullName evidence="9">Fe2OG dioxygenase domain-containing protein</fullName>
    </recommendedName>
</protein>
<keyword evidence="4" id="KW-1133">Transmembrane helix</keyword>
<keyword evidence="8" id="KW-1185">Reference proteome</keyword>
<dbReference type="AlphaFoldDB" id="A0AAW1S887"/>
<evidence type="ECO:0008006" key="9">
    <source>
        <dbReference type="Google" id="ProtNLM"/>
    </source>
</evidence>
<comment type="similarity">
    <text evidence="2">Belongs to the peroxisomal membrane protein PXMP2/4 family.</text>
</comment>
<evidence type="ECO:0000256" key="1">
    <source>
        <dbReference type="ARBA" id="ARBA00004141"/>
    </source>
</evidence>
<accession>A0AAW1S887</accession>
<keyword evidence="3" id="KW-0812">Transmembrane</keyword>
<evidence type="ECO:0000256" key="6">
    <source>
        <dbReference type="SAM" id="MobiDB-lite"/>
    </source>
</evidence>
<feature type="region of interest" description="Disordered" evidence="6">
    <location>
        <begin position="202"/>
        <end position="221"/>
    </location>
</feature>
<evidence type="ECO:0000313" key="7">
    <source>
        <dbReference type="EMBL" id="KAK9841824.1"/>
    </source>
</evidence>
<dbReference type="GO" id="GO:0005737">
    <property type="term" value="C:cytoplasm"/>
    <property type="evidence" value="ECO:0007669"/>
    <property type="project" value="TreeGrafter"/>
</dbReference>
<organism evidence="7 8">
    <name type="scientific">Elliptochloris bilobata</name>
    <dbReference type="NCBI Taxonomy" id="381761"/>
    <lineage>
        <taxon>Eukaryota</taxon>
        <taxon>Viridiplantae</taxon>
        <taxon>Chlorophyta</taxon>
        <taxon>core chlorophytes</taxon>
        <taxon>Trebouxiophyceae</taxon>
        <taxon>Trebouxiophyceae incertae sedis</taxon>
        <taxon>Elliptochloris clade</taxon>
        <taxon>Elliptochloris</taxon>
    </lineage>
</organism>
<evidence type="ECO:0000313" key="8">
    <source>
        <dbReference type="Proteomes" id="UP001445335"/>
    </source>
</evidence>
<evidence type="ECO:0000256" key="5">
    <source>
        <dbReference type="ARBA" id="ARBA00023136"/>
    </source>
</evidence>
<dbReference type="Pfam" id="PF04117">
    <property type="entry name" value="Mpv17_PMP22"/>
    <property type="match status" value="1"/>
</dbReference>
<sequence length="493" mass="53630">MSLVRTFRTGLDVETINRHAEVLAVCPNFWIPRDLLEAGDVHTEVEREVCRLLPVLQGILPPSWTGAEFWVQVYDAGKGLAFHFDKDEQRFVDQHVMAHPLLSSVLYLAGDASSARLGPTVVVDQRFDSVLGKATPEVPTRSALVWPVKGHFAVFEGGLGHGVLGTPPRGRRATLLVNWWDHQPQGLGLVPADLVARHDLAGEHRPCDGSGASEPGTAPAEETAVAVLRAPDKDDSPIMVDDLLSAHSMRLLGEGAVSAVTVDHEGFQLFPLDEDALPSCSGGDAQTAAALTATSAGLWAIGDVLSQKIDGTLDKKWDMKRTLLTSAYGGLFIGPVGHTWYQVLDKAARRRFAPGSLKFIATKVIGDEVVFGPVHVAGFFAFMTVAEGGSWQDVKEKLQNDFLSAYLAELAFWPAFQAVNFWKVPVRHQLLAVNLACLVDATFLCWIQNQEDWTRYLRWGQTEATAPYATPEGAQGADQPGLHPDAQQHSAIK</sequence>
<evidence type="ECO:0000256" key="4">
    <source>
        <dbReference type="ARBA" id="ARBA00022989"/>
    </source>
</evidence>